<dbReference type="PROSITE" id="PS00668">
    <property type="entry name" value="COMPLEX1_ND1_2"/>
    <property type="match status" value="1"/>
</dbReference>
<dbReference type="GO" id="GO:0048038">
    <property type="term" value="F:quinone binding"/>
    <property type="evidence" value="ECO:0007669"/>
    <property type="project" value="UniProtKB-KW"/>
</dbReference>
<evidence type="ECO:0000313" key="9">
    <source>
        <dbReference type="Proteomes" id="UP000093943"/>
    </source>
</evidence>
<dbReference type="RefSeq" id="WP_064922229.1">
    <property type="nucleotide sequence ID" value="NZ_LZJK01000091.1"/>
</dbReference>
<keyword evidence="5" id="KW-1278">Translocase</keyword>
<evidence type="ECO:0000256" key="5">
    <source>
        <dbReference type="HAMAP-Rule" id="MF_01350"/>
    </source>
</evidence>
<comment type="subunit">
    <text evidence="5">NDH-1 is composed of 14 different subunits. Subunits NuoA, H, J, K, L, M, N constitute the membrane sector of the complex.</text>
</comment>
<keyword evidence="5" id="KW-1003">Cell membrane</keyword>
<feature type="transmembrane region" description="Helical" evidence="5">
    <location>
        <begin position="344"/>
        <end position="363"/>
    </location>
</feature>
<evidence type="ECO:0000256" key="7">
    <source>
        <dbReference type="SAM" id="MobiDB-lite"/>
    </source>
</evidence>
<evidence type="ECO:0000313" key="8">
    <source>
        <dbReference type="EMBL" id="OBI32558.1"/>
    </source>
</evidence>
<evidence type="ECO:0000256" key="3">
    <source>
        <dbReference type="ARBA" id="ARBA00022989"/>
    </source>
</evidence>
<dbReference type="NCBIfam" id="NF004741">
    <property type="entry name" value="PRK06076.1-2"/>
    <property type="match status" value="1"/>
</dbReference>
<dbReference type="PANTHER" id="PTHR11432">
    <property type="entry name" value="NADH DEHYDROGENASE SUBUNIT 1"/>
    <property type="match status" value="1"/>
</dbReference>
<dbReference type="OrthoDB" id="9803734at2"/>
<feature type="transmembrane region" description="Helical" evidence="5">
    <location>
        <begin position="237"/>
        <end position="259"/>
    </location>
</feature>
<feature type="transmembrane region" description="Helical" evidence="5">
    <location>
        <begin position="311"/>
        <end position="332"/>
    </location>
</feature>
<dbReference type="InterPro" id="IPR001694">
    <property type="entry name" value="NADH_UbQ_OxRdtase_su1/FPO"/>
</dbReference>
<keyword evidence="4 5" id="KW-0472">Membrane</keyword>
<sequence>MSDPWWLMLAKVLGVFGFLVLTVLFAIVIERKVLGRMQMRPGPNRVGPKGWLQSLADGIKLALKEDITPVGVDRAIYLMAPVISTVPAITAFAVIPFGPEVSIFGHRTALQLADLPIAVLFILAMSSIGVYGIILAGWSSGSAYPLLGGIRSTAQVISYEVAMGLAFASVFLYAGTMSTSGIVAAQDRMWFAFLLLPSFMVYLTAMVGETNRAPFDLPEAEGELVGGFHTEYSSLKFALFFLAEYINVTTVSALAVTLFFGGWHAPFPLNLWAGANSGWWPLLWFTAKVWGFIFIYIWLRATLPRLRYDQFMALGWKILIPVALVWVLVAAVMRSLRNDGYQHWQGVLIAVSTLTTLLVLAALHRRFSALNARRDAPPPIVALTSPGGSFPTPPLPQRNSPRVKEDVNG</sequence>
<comment type="catalytic activity">
    <reaction evidence="5">
        <text>a quinone + NADH + 5 H(+)(in) = a quinol + NAD(+) + 4 H(+)(out)</text>
        <dbReference type="Rhea" id="RHEA:57888"/>
        <dbReference type="ChEBI" id="CHEBI:15378"/>
        <dbReference type="ChEBI" id="CHEBI:24646"/>
        <dbReference type="ChEBI" id="CHEBI:57540"/>
        <dbReference type="ChEBI" id="CHEBI:57945"/>
        <dbReference type="ChEBI" id="CHEBI:132124"/>
    </reaction>
</comment>
<feature type="transmembrane region" description="Helical" evidence="5">
    <location>
        <begin position="159"/>
        <end position="183"/>
    </location>
</feature>
<protein>
    <recommendedName>
        <fullName evidence="5">NADH-quinone oxidoreductase subunit H</fullName>
        <ecNumber evidence="5">7.1.1.-</ecNumber>
    </recommendedName>
    <alternativeName>
        <fullName evidence="5">NADH dehydrogenase I subunit H</fullName>
    </alternativeName>
    <alternativeName>
        <fullName evidence="5">NDH-1 subunit H</fullName>
    </alternativeName>
</protein>
<feature type="transmembrane region" description="Helical" evidence="5">
    <location>
        <begin position="279"/>
        <end position="299"/>
    </location>
</feature>
<keyword evidence="5 6" id="KW-0520">NAD</keyword>
<dbReference type="Proteomes" id="UP000093943">
    <property type="component" value="Unassembled WGS sequence"/>
</dbReference>
<organism evidence="8 9">
    <name type="scientific">Mycolicibacter sinensis (strain JDM601)</name>
    <name type="common">Mycobacterium sinense</name>
    <dbReference type="NCBI Taxonomy" id="875328"/>
    <lineage>
        <taxon>Bacteria</taxon>
        <taxon>Bacillati</taxon>
        <taxon>Actinomycetota</taxon>
        <taxon>Actinomycetes</taxon>
        <taxon>Mycobacteriales</taxon>
        <taxon>Mycobacteriaceae</taxon>
        <taxon>Mycolicibacter</taxon>
    </lineage>
</organism>
<keyword evidence="5" id="KW-0830">Ubiquinone</keyword>
<dbReference type="GO" id="GO:0016655">
    <property type="term" value="F:oxidoreductase activity, acting on NAD(P)H, quinone or similar compound as acceptor"/>
    <property type="evidence" value="ECO:0007669"/>
    <property type="project" value="UniProtKB-UniRule"/>
</dbReference>
<comment type="similarity">
    <text evidence="5 6">Belongs to the complex I subunit 1 family.</text>
</comment>
<dbReference type="GO" id="GO:0009060">
    <property type="term" value="P:aerobic respiration"/>
    <property type="evidence" value="ECO:0007669"/>
    <property type="project" value="TreeGrafter"/>
</dbReference>
<dbReference type="NCBIfam" id="NF004743">
    <property type="entry name" value="PRK06076.1-4"/>
    <property type="match status" value="1"/>
</dbReference>
<dbReference type="Pfam" id="PF00146">
    <property type="entry name" value="NADHdh"/>
    <property type="match status" value="1"/>
</dbReference>
<comment type="function">
    <text evidence="5">NDH-1 shuttles electrons from NADH, via FMN and iron-sulfur (Fe-S) centers, to quinones in the respiratory chain. The immediate electron acceptor for the enzyme in this species is believed to be ubiquinone. Couples the redox reaction to proton translocation (for every two electrons transferred, four hydrogen ions are translocated across the cytoplasmic membrane), and thus conserves the redox energy in a proton gradient. This subunit may bind ubiquinone.</text>
</comment>
<reference evidence="9" key="1">
    <citation type="submission" date="2016-06" db="EMBL/GenBank/DDBJ databases">
        <authorList>
            <person name="Sutton G."/>
            <person name="Brinkac L."/>
            <person name="Sanka R."/>
            <person name="Adams M."/>
            <person name="Lau E."/>
            <person name="Sam S."/>
            <person name="Sreng N."/>
            <person name="Him V."/>
            <person name="Kerleguer A."/>
            <person name="Cheng S."/>
        </authorList>
    </citation>
    <scope>NUCLEOTIDE SEQUENCE [LARGE SCALE GENOMIC DNA]</scope>
    <source>
        <strain evidence="9">E1876</strain>
    </source>
</reference>
<feature type="transmembrane region" description="Helical" evidence="5">
    <location>
        <begin position="189"/>
        <end position="208"/>
    </location>
</feature>
<comment type="subcellular location">
    <subcellularLocation>
        <location evidence="5 6">Cell membrane</location>
        <topology evidence="5 6">Multi-pass membrane protein</topology>
    </subcellularLocation>
    <subcellularLocation>
        <location evidence="1">Membrane</location>
        <topology evidence="1">Multi-pass membrane protein</topology>
    </subcellularLocation>
</comment>
<dbReference type="AlphaFoldDB" id="A0A1A2NRI0"/>
<dbReference type="EC" id="7.1.1.-" evidence="5"/>
<dbReference type="HAMAP" id="MF_01350">
    <property type="entry name" value="NDH1_NuoH"/>
    <property type="match status" value="1"/>
</dbReference>
<feature type="region of interest" description="Disordered" evidence="7">
    <location>
        <begin position="382"/>
        <end position="409"/>
    </location>
</feature>
<name>A0A1A2NRI0_MYCSD</name>
<dbReference type="GO" id="GO:0005886">
    <property type="term" value="C:plasma membrane"/>
    <property type="evidence" value="ECO:0007669"/>
    <property type="project" value="UniProtKB-SubCell"/>
</dbReference>
<dbReference type="GO" id="GO:0003954">
    <property type="term" value="F:NADH dehydrogenase activity"/>
    <property type="evidence" value="ECO:0007669"/>
    <property type="project" value="TreeGrafter"/>
</dbReference>
<accession>A0A1A2NRI0</accession>
<keyword evidence="5" id="KW-0874">Quinone</keyword>
<keyword evidence="2 5" id="KW-0812">Transmembrane</keyword>
<dbReference type="InterPro" id="IPR018086">
    <property type="entry name" value="NADH_UbQ_OxRdtase_su1_CS"/>
</dbReference>
<evidence type="ECO:0000256" key="6">
    <source>
        <dbReference type="RuleBase" id="RU000471"/>
    </source>
</evidence>
<dbReference type="PANTHER" id="PTHR11432:SF3">
    <property type="entry name" value="NADH-UBIQUINONE OXIDOREDUCTASE CHAIN 1"/>
    <property type="match status" value="1"/>
</dbReference>
<comment type="caution">
    <text evidence="8">The sequence shown here is derived from an EMBL/GenBank/DDBJ whole genome shotgun (WGS) entry which is preliminary data.</text>
</comment>
<dbReference type="EMBL" id="LZKG01000038">
    <property type="protein sequence ID" value="OBI32558.1"/>
    <property type="molecule type" value="Genomic_DNA"/>
</dbReference>
<feature type="transmembrane region" description="Helical" evidence="5">
    <location>
        <begin position="75"/>
        <end position="97"/>
    </location>
</feature>
<feature type="transmembrane region" description="Helical" evidence="5">
    <location>
        <begin position="117"/>
        <end position="138"/>
    </location>
</feature>
<feature type="transmembrane region" description="Helical" evidence="5">
    <location>
        <begin position="6"/>
        <end position="29"/>
    </location>
</feature>
<proteinExistence type="inferred from homology"/>
<gene>
    <name evidence="5" type="primary">nuoH</name>
    <name evidence="8" type="ORF">A5710_14675</name>
</gene>
<evidence type="ECO:0000256" key="1">
    <source>
        <dbReference type="ARBA" id="ARBA00004141"/>
    </source>
</evidence>
<evidence type="ECO:0000256" key="2">
    <source>
        <dbReference type="ARBA" id="ARBA00022692"/>
    </source>
</evidence>
<keyword evidence="3 5" id="KW-1133">Transmembrane helix</keyword>
<evidence type="ECO:0000256" key="4">
    <source>
        <dbReference type="ARBA" id="ARBA00023136"/>
    </source>
</evidence>